<proteinExistence type="predicted"/>
<protein>
    <recommendedName>
        <fullName evidence="1">Mandelate racemase/muconate lactonizing enzyme N-terminal domain-containing protein</fullName>
    </recommendedName>
</protein>
<name>A0ABY7YS13_9HYPH</name>
<dbReference type="EMBL" id="CP118246">
    <property type="protein sequence ID" value="WDR03962.1"/>
    <property type="molecule type" value="Genomic_DNA"/>
</dbReference>
<sequence>MKTVLMDQPGATSAHSIDRIEAYALACAVEGGPVSTLALMPVRTGLLIKLTSTDGAAGWGEAWCNYPPKGNLNKLGLLEDPIAPTLFDLPRSGWDAVRPTLENRLHRMVVHTGEFGPFAHCFAAIDMAMADLAARRDGISLATLLGAGQATKARVYARLARYTRRRQFANAPARGRP</sequence>
<gene>
    <name evidence="2" type="ORF">PSQ19_08050</name>
</gene>
<evidence type="ECO:0000313" key="3">
    <source>
        <dbReference type="Proteomes" id="UP001220530"/>
    </source>
</evidence>
<evidence type="ECO:0000259" key="1">
    <source>
        <dbReference type="Pfam" id="PF02746"/>
    </source>
</evidence>
<dbReference type="Proteomes" id="UP001220530">
    <property type="component" value="Chromosome"/>
</dbReference>
<dbReference type="InterPro" id="IPR029017">
    <property type="entry name" value="Enolase-like_N"/>
</dbReference>
<accession>A0ABY7YS13</accession>
<dbReference type="RefSeq" id="WP_282220349.1">
    <property type="nucleotide sequence ID" value="NZ_CP118246.1"/>
</dbReference>
<dbReference type="InterPro" id="IPR013341">
    <property type="entry name" value="Mandelate_racemase_N_dom"/>
</dbReference>
<dbReference type="Gene3D" id="3.30.390.10">
    <property type="entry name" value="Enolase-like, N-terminal domain"/>
    <property type="match status" value="1"/>
</dbReference>
<evidence type="ECO:0000313" key="2">
    <source>
        <dbReference type="EMBL" id="WDR03962.1"/>
    </source>
</evidence>
<organism evidence="2 3">
    <name type="scientific">Devosia algicola</name>
    <dbReference type="NCBI Taxonomy" id="3026418"/>
    <lineage>
        <taxon>Bacteria</taxon>
        <taxon>Pseudomonadati</taxon>
        <taxon>Pseudomonadota</taxon>
        <taxon>Alphaproteobacteria</taxon>
        <taxon>Hyphomicrobiales</taxon>
        <taxon>Devosiaceae</taxon>
        <taxon>Devosia</taxon>
    </lineage>
</organism>
<reference evidence="2 3" key="1">
    <citation type="submission" date="2023-02" db="EMBL/GenBank/DDBJ databases">
        <title>Devosia algicola sp. nov., isolated from the phycosphere of marine algae.</title>
        <authorList>
            <person name="Kim J.M."/>
            <person name="Lee J.K."/>
            <person name="Choi B.J."/>
            <person name="Bayburt H."/>
            <person name="Jeon C.O."/>
        </authorList>
    </citation>
    <scope>NUCLEOTIDE SEQUENCE [LARGE SCALE GENOMIC DNA]</scope>
    <source>
        <strain evidence="2 3">G20-9</strain>
    </source>
</reference>
<dbReference type="Pfam" id="PF02746">
    <property type="entry name" value="MR_MLE_N"/>
    <property type="match status" value="1"/>
</dbReference>
<feature type="domain" description="Mandelate racemase/muconate lactonizing enzyme N-terminal" evidence="1">
    <location>
        <begin position="46"/>
        <end position="146"/>
    </location>
</feature>
<dbReference type="SUPFAM" id="SSF54826">
    <property type="entry name" value="Enolase N-terminal domain-like"/>
    <property type="match status" value="1"/>
</dbReference>
<keyword evidence="3" id="KW-1185">Reference proteome</keyword>